<evidence type="ECO:0000256" key="3">
    <source>
        <dbReference type="ARBA" id="ARBA00006958"/>
    </source>
</evidence>
<dbReference type="GO" id="GO:0005634">
    <property type="term" value="C:nucleus"/>
    <property type="evidence" value="ECO:0007669"/>
    <property type="project" value="UniProtKB-SubCell"/>
</dbReference>
<gene>
    <name evidence="9" type="ORF">NQ315_003589</name>
</gene>
<name>A0AAV8VJZ8_9CUCU</name>
<comment type="caution">
    <text evidence="9">The sequence shown here is derived from an EMBL/GenBank/DDBJ whole genome shotgun (WGS) entry which is preliminary data.</text>
</comment>
<keyword evidence="7" id="KW-0539">Nucleus</keyword>
<keyword evidence="5" id="KW-0479">Metal-binding</keyword>
<comment type="subcellular location">
    <subcellularLocation>
        <location evidence="2">Nucleus</location>
    </subcellularLocation>
</comment>
<accession>A0AAV8VJZ8</accession>
<dbReference type="PANTHER" id="PTHR22930">
    <property type="match status" value="1"/>
</dbReference>
<dbReference type="AlphaFoldDB" id="A0AAV8VJZ8"/>
<dbReference type="EMBL" id="JANEYG010000076">
    <property type="protein sequence ID" value="KAJ8914226.1"/>
    <property type="molecule type" value="Genomic_DNA"/>
</dbReference>
<evidence type="ECO:0000256" key="4">
    <source>
        <dbReference type="ARBA" id="ARBA00022722"/>
    </source>
</evidence>
<evidence type="ECO:0000256" key="6">
    <source>
        <dbReference type="ARBA" id="ARBA00022801"/>
    </source>
</evidence>
<evidence type="ECO:0000259" key="8">
    <source>
        <dbReference type="Pfam" id="PF13359"/>
    </source>
</evidence>
<keyword evidence="6" id="KW-0378">Hydrolase</keyword>
<feature type="domain" description="DDE Tnp4" evidence="8">
    <location>
        <begin position="14"/>
        <end position="170"/>
    </location>
</feature>
<dbReference type="InterPro" id="IPR027806">
    <property type="entry name" value="HARBI1_dom"/>
</dbReference>
<dbReference type="Pfam" id="PF13359">
    <property type="entry name" value="DDE_Tnp_4"/>
    <property type="match status" value="1"/>
</dbReference>
<dbReference type="PANTHER" id="PTHR22930:SF289">
    <property type="entry name" value="DDE TNP4 DOMAIN-CONTAINING PROTEIN-RELATED"/>
    <property type="match status" value="1"/>
</dbReference>
<dbReference type="InterPro" id="IPR045249">
    <property type="entry name" value="HARBI1-like"/>
</dbReference>
<comment type="cofactor">
    <cofactor evidence="1">
        <name>a divalent metal cation</name>
        <dbReference type="ChEBI" id="CHEBI:60240"/>
    </cofactor>
</comment>
<keyword evidence="10" id="KW-1185">Reference proteome</keyword>
<evidence type="ECO:0000256" key="5">
    <source>
        <dbReference type="ARBA" id="ARBA00022723"/>
    </source>
</evidence>
<dbReference type="GO" id="GO:0004518">
    <property type="term" value="F:nuclease activity"/>
    <property type="evidence" value="ECO:0007669"/>
    <property type="project" value="UniProtKB-KW"/>
</dbReference>
<dbReference type="GO" id="GO:0016787">
    <property type="term" value="F:hydrolase activity"/>
    <property type="evidence" value="ECO:0007669"/>
    <property type="project" value="UniProtKB-KW"/>
</dbReference>
<protein>
    <recommendedName>
        <fullName evidence="8">DDE Tnp4 domain-containing protein</fullName>
    </recommendedName>
</protein>
<proteinExistence type="inferred from homology"/>
<dbReference type="Proteomes" id="UP001159042">
    <property type="component" value="Unassembled WGS sequence"/>
</dbReference>
<evidence type="ECO:0000313" key="10">
    <source>
        <dbReference type="Proteomes" id="UP001159042"/>
    </source>
</evidence>
<evidence type="ECO:0000313" key="9">
    <source>
        <dbReference type="EMBL" id="KAJ8914226.1"/>
    </source>
</evidence>
<evidence type="ECO:0000256" key="1">
    <source>
        <dbReference type="ARBA" id="ARBA00001968"/>
    </source>
</evidence>
<evidence type="ECO:0000256" key="7">
    <source>
        <dbReference type="ARBA" id="ARBA00023242"/>
    </source>
</evidence>
<evidence type="ECO:0000256" key="2">
    <source>
        <dbReference type="ARBA" id="ARBA00004123"/>
    </source>
</evidence>
<sequence>MYQRFEVPGVIGFIDCTHVAIVRPPNNDPLHPEHIYINRKNYHSINVQLVCDDSLRISNVNARFPGSTHDSHIWRESAVSRIMEQIYRQDEENNLYLLGDSGYPLRPWLMTPLEQPADRLNSAVKTAGCTIERCNGVLKNRWRCLLKHHTLHYTPTMAGKIINTCVVLHNMCLHYNVPESAYDEEMVNADFGMYVLQQVQDDGANRVGASY</sequence>
<reference evidence="9 10" key="1">
    <citation type="journal article" date="2023" name="Insect Mol. Biol.">
        <title>Genome sequencing provides insights into the evolution of gene families encoding plant cell wall-degrading enzymes in longhorned beetles.</title>
        <authorList>
            <person name="Shin N.R."/>
            <person name="Okamura Y."/>
            <person name="Kirsch R."/>
            <person name="Pauchet Y."/>
        </authorList>
    </citation>
    <scope>NUCLEOTIDE SEQUENCE [LARGE SCALE GENOMIC DNA]</scope>
    <source>
        <strain evidence="9">EAD_L_NR</strain>
    </source>
</reference>
<keyword evidence="4" id="KW-0540">Nuclease</keyword>
<dbReference type="GO" id="GO:0046872">
    <property type="term" value="F:metal ion binding"/>
    <property type="evidence" value="ECO:0007669"/>
    <property type="project" value="UniProtKB-KW"/>
</dbReference>
<comment type="similarity">
    <text evidence="3">Belongs to the HARBI1 family.</text>
</comment>
<organism evidence="9 10">
    <name type="scientific">Exocentrus adspersus</name>
    <dbReference type="NCBI Taxonomy" id="1586481"/>
    <lineage>
        <taxon>Eukaryota</taxon>
        <taxon>Metazoa</taxon>
        <taxon>Ecdysozoa</taxon>
        <taxon>Arthropoda</taxon>
        <taxon>Hexapoda</taxon>
        <taxon>Insecta</taxon>
        <taxon>Pterygota</taxon>
        <taxon>Neoptera</taxon>
        <taxon>Endopterygota</taxon>
        <taxon>Coleoptera</taxon>
        <taxon>Polyphaga</taxon>
        <taxon>Cucujiformia</taxon>
        <taxon>Chrysomeloidea</taxon>
        <taxon>Cerambycidae</taxon>
        <taxon>Lamiinae</taxon>
        <taxon>Acanthocinini</taxon>
        <taxon>Exocentrus</taxon>
    </lineage>
</organism>